<evidence type="ECO:0000313" key="2">
    <source>
        <dbReference type="Proteomes" id="UP001596023"/>
    </source>
</evidence>
<name>A0ABV9KZT8_9BACT</name>
<gene>
    <name evidence="1" type="ORF">ACFO6W_16450</name>
</gene>
<dbReference type="Pfam" id="PF08973">
    <property type="entry name" value="TM1506"/>
    <property type="match status" value="1"/>
</dbReference>
<keyword evidence="2" id="KW-1185">Reference proteome</keyword>
<proteinExistence type="predicted"/>
<dbReference type="Proteomes" id="UP001596023">
    <property type="component" value="Unassembled WGS sequence"/>
</dbReference>
<dbReference type="Gene3D" id="3.40.140.30">
    <property type="entry name" value="Hypothetical protein TM1506"/>
    <property type="match status" value="1"/>
</dbReference>
<dbReference type="InterPro" id="IPR037081">
    <property type="entry name" value="Hyp_TM1506"/>
</dbReference>
<dbReference type="EMBL" id="JBHSGN010000094">
    <property type="protein sequence ID" value="MFC4675288.1"/>
    <property type="molecule type" value="Genomic_DNA"/>
</dbReference>
<comment type="caution">
    <text evidence="1">The sequence shown here is derived from an EMBL/GenBank/DDBJ whole genome shotgun (WGS) entry which is preliminary data.</text>
</comment>
<reference evidence="2" key="1">
    <citation type="journal article" date="2019" name="Int. J. Syst. Evol. Microbiol.">
        <title>The Global Catalogue of Microorganisms (GCM) 10K type strain sequencing project: providing services to taxonomists for standard genome sequencing and annotation.</title>
        <authorList>
            <consortium name="The Broad Institute Genomics Platform"/>
            <consortium name="The Broad Institute Genome Sequencing Center for Infectious Disease"/>
            <person name="Wu L."/>
            <person name="Ma J."/>
        </authorList>
    </citation>
    <scope>NUCLEOTIDE SEQUENCE [LARGE SCALE GENOMIC DNA]</scope>
    <source>
        <strain evidence="2">CCUG 66188</strain>
    </source>
</reference>
<dbReference type="InterPro" id="IPR016193">
    <property type="entry name" value="Cytidine_deaminase-like"/>
</dbReference>
<dbReference type="InterPro" id="IPR015067">
    <property type="entry name" value="DUF1893_TM1506-like"/>
</dbReference>
<accession>A0ABV9KZT8</accession>
<dbReference type="SUPFAM" id="SSF53927">
    <property type="entry name" value="Cytidine deaminase-like"/>
    <property type="match status" value="1"/>
</dbReference>
<evidence type="ECO:0000313" key="1">
    <source>
        <dbReference type="EMBL" id="MFC4675288.1"/>
    </source>
</evidence>
<organism evidence="1 2">
    <name type="scientific">Dysgonomonas termitidis</name>
    <dbReference type="NCBI Taxonomy" id="1516126"/>
    <lineage>
        <taxon>Bacteria</taxon>
        <taxon>Pseudomonadati</taxon>
        <taxon>Bacteroidota</taxon>
        <taxon>Bacteroidia</taxon>
        <taxon>Bacteroidales</taxon>
        <taxon>Dysgonomonadaceae</taxon>
        <taxon>Dysgonomonas</taxon>
    </lineage>
</organism>
<sequence>MISEPAIILLKNRGIEVKYCKIIPFIENRDKSGIWPLENLCSRTDSFVELFHLIEDFIIKIQNYILNLLL</sequence>
<protein>
    <submittedName>
        <fullName evidence="1">DUF1893 domain-containing protein</fullName>
    </submittedName>
</protein>
<dbReference type="RefSeq" id="WP_379998394.1">
    <property type="nucleotide sequence ID" value="NZ_JBHSGN010000094.1"/>
</dbReference>